<dbReference type="EMBL" id="BOPZ01000011">
    <property type="protein sequence ID" value="GIM28886.1"/>
    <property type="molecule type" value="Genomic_DNA"/>
</dbReference>
<evidence type="ECO:0000313" key="2">
    <source>
        <dbReference type="Proteomes" id="UP000679179"/>
    </source>
</evidence>
<accession>A0A919S056</accession>
<dbReference type="Pfam" id="PF12646">
    <property type="entry name" value="DUF3783"/>
    <property type="match status" value="1"/>
</dbReference>
<name>A0A919S056_9CLOT</name>
<comment type="caution">
    <text evidence="1">The sequence shown here is derived from an EMBL/GenBank/DDBJ whole genome shotgun (WGS) entry which is preliminary data.</text>
</comment>
<dbReference type="InterPro" id="IPR016621">
    <property type="entry name" value="UCP014543"/>
</dbReference>
<proteinExistence type="predicted"/>
<evidence type="ECO:0000313" key="1">
    <source>
        <dbReference type="EMBL" id="GIM28886.1"/>
    </source>
</evidence>
<dbReference type="PIRSF" id="PIRSF014543">
    <property type="entry name" value="UCP014543"/>
    <property type="match status" value="1"/>
</dbReference>
<gene>
    <name evidence="1" type="ORF">CPJCM30710_15520</name>
</gene>
<sequence length="122" mass="14338">MLENQKCILVYGLGDYELKELQVSNHKLINITAEMAGMKLRDILSGLRFETVNKFLPQEKVVILNNFSDEEIYQMVKVIRVIVKNVILATVTPTSIEWNFSDLLQHLIEEREWYRKQQKGRV</sequence>
<organism evidence="1 2">
    <name type="scientific">Clostridium polyendosporum</name>
    <dbReference type="NCBI Taxonomy" id="69208"/>
    <lineage>
        <taxon>Bacteria</taxon>
        <taxon>Bacillati</taxon>
        <taxon>Bacillota</taxon>
        <taxon>Clostridia</taxon>
        <taxon>Eubacteriales</taxon>
        <taxon>Clostridiaceae</taxon>
        <taxon>Clostridium</taxon>
    </lineage>
</organism>
<reference evidence="1" key="1">
    <citation type="submission" date="2021-03" db="EMBL/GenBank/DDBJ databases">
        <title>Taxonomic study of Clostridium polyendosporum from meadow-gley soil under rice.</title>
        <authorList>
            <person name="Kobayashi H."/>
            <person name="Tanizawa Y."/>
            <person name="Yagura M."/>
        </authorList>
    </citation>
    <scope>NUCLEOTIDE SEQUENCE</scope>
    <source>
        <strain evidence="1">JCM 30710</strain>
    </source>
</reference>
<keyword evidence="2" id="KW-1185">Reference proteome</keyword>
<protein>
    <recommendedName>
        <fullName evidence="3">DUF3783 domain-containing protein</fullName>
    </recommendedName>
</protein>
<dbReference type="Proteomes" id="UP000679179">
    <property type="component" value="Unassembled WGS sequence"/>
</dbReference>
<dbReference type="AlphaFoldDB" id="A0A919S056"/>
<evidence type="ECO:0008006" key="3">
    <source>
        <dbReference type="Google" id="ProtNLM"/>
    </source>
</evidence>
<dbReference type="RefSeq" id="WP_212903608.1">
    <property type="nucleotide sequence ID" value="NZ_BOPZ01000011.1"/>
</dbReference>